<organism evidence="2 3">
    <name type="scientific">Caldiarchaeum subterraneum</name>
    <dbReference type="NCBI Taxonomy" id="311458"/>
    <lineage>
        <taxon>Archaea</taxon>
        <taxon>Nitrososphaerota</taxon>
        <taxon>Candidatus Caldarchaeales</taxon>
        <taxon>Candidatus Caldarchaeaceae</taxon>
        <taxon>Candidatus Caldarchaeum</taxon>
    </lineage>
</organism>
<dbReference type="STRING" id="311458.CSUB_C1394"/>
<protein>
    <recommendedName>
        <fullName evidence="4">DUF11 domain-containing protein</fullName>
    </recommendedName>
</protein>
<dbReference type="AlphaFoldDB" id="E6PBD4"/>
<evidence type="ECO:0000256" key="1">
    <source>
        <dbReference type="SAM" id="MobiDB-lite"/>
    </source>
</evidence>
<gene>
    <name evidence="2" type="ORF">CSUB_C1394</name>
</gene>
<proteinExistence type="predicted"/>
<dbReference type="BioCyc" id="CCAL311458:G131R-1415-MONOMER"/>
<dbReference type="PANTHER" id="PTHR35902">
    <property type="entry name" value="S-LAYER DOMAIN-LIKE PROTEIN-RELATED"/>
    <property type="match status" value="1"/>
</dbReference>
<feature type="region of interest" description="Disordered" evidence="1">
    <location>
        <begin position="152"/>
        <end position="174"/>
    </location>
</feature>
<reference evidence="2 3" key="1">
    <citation type="journal article" date="2005" name="Environ. Microbiol.">
        <title>Genetic and functional properties of uncultivated thermophilic crenarchaeotes from a subsurface gold mine as revealed by analysis of genome fragments.</title>
        <authorList>
            <person name="Nunoura T."/>
            <person name="Hirayama H."/>
            <person name="Takami H."/>
            <person name="Oida H."/>
            <person name="Nishi S."/>
            <person name="Shimamura S."/>
            <person name="Suzuki Y."/>
            <person name="Inagaki F."/>
            <person name="Takai K."/>
            <person name="Nealson K.H."/>
            <person name="Horikoshi K."/>
        </authorList>
    </citation>
    <scope>NUCLEOTIDE SEQUENCE [LARGE SCALE GENOMIC DNA]</scope>
</reference>
<dbReference type="KEGG" id="csu:CSUB_C1394"/>
<evidence type="ECO:0000313" key="2">
    <source>
        <dbReference type="EMBL" id="BAJ51245.1"/>
    </source>
</evidence>
<sequence length="174" mass="18496">MKTITTVILLAVFLVFPASLLSAGSSTIQLIDIFWGNSANPEKAIPGDQKIDLTITVANVGKSPICALVGELYPRPGESLPITSWDSRPVLSASVASPIQPGVLASLTYKVNVRPDVSPGVYTAELRLSYRDCTSSSDLLPQSTQTIPLNLVSTSRRGPSSSTIDGLWTVSKPR</sequence>
<dbReference type="EMBL" id="BA000048">
    <property type="protein sequence ID" value="BAJ51245.1"/>
    <property type="molecule type" value="Genomic_DNA"/>
</dbReference>
<dbReference type="Proteomes" id="UP000008120">
    <property type="component" value="Chromosome"/>
</dbReference>
<evidence type="ECO:0008006" key="4">
    <source>
        <dbReference type="Google" id="ProtNLM"/>
    </source>
</evidence>
<feature type="compositionally biased region" description="Polar residues" evidence="1">
    <location>
        <begin position="152"/>
        <end position="164"/>
    </location>
</feature>
<accession>E6PBD4</accession>
<evidence type="ECO:0000313" key="3">
    <source>
        <dbReference type="Proteomes" id="UP000008120"/>
    </source>
</evidence>
<reference evidence="2 3" key="2">
    <citation type="journal article" date="2011" name="Nucleic Acids Res.">
        <title>Insights into the evolution of Archaea and eukaryotic protein modifier systems revealed by the genome of a novel archaeal group.</title>
        <authorList>
            <person name="Nunoura T."/>
            <person name="Takaki Y."/>
            <person name="Kakuta J."/>
            <person name="Nishi S."/>
            <person name="Sugahara J."/>
            <person name="Kazama H."/>
            <person name="Chee G."/>
            <person name="Hattori M."/>
            <person name="Kanai A."/>
            <person name="Atomi H."/>
            <person name="Takai K."/>
            <person name="Takami H."/>
        </authorList>
    </citation>
    <scope>NUCLEOTIDE SEQUENCE [LARGE SCALE GENOMIC DNA]</scope>
</reference>
<name>E6PBD4_CALS0</name>